<protein>
    <recommendedName>
        <fullName evidence="7">Poly [ADP-ribose] polymerase</fullName>
        <shortName evidence="7">PARP</shortName>
        <ecNumber evidence="7">2.4.2.-</ecNumber>
    </recommendedName>
</protein>
<dbReference type="InterPro" id="IPR012677">
    <property type="entry name" value="Nucleotide-bd_a/b_plait_sf"/>
</dbReference>
<feature type="compositionally biased region" description="Low complexity" evidence="8">
    <location>
        <begin position="1119"/>
        <end position="1134"/>
    </location>
</feature>
<feature type="domain" description="Macro" evidence="10">
    <location>
        <begin position="638"/>
        <end position="825"/>
    </location>
</feature>
<dbReference type="GO" id="GO:0010629">
    <property type="term" value="P:negative regulation of gene expression"/>
    <property type="evidence" value="ECO:0007669"/>
    <property type="project" value="TreeGrafter"/>
</dbReference>
<dbReference type="Pfam" id="PF23085">
    <property type="entry name" value="RRM_PARP14_3"/>
    <property type="match status" value="1"/>
</dbReference>
<dbReference type="PROSITE" id="PS51059">
    <property type="entry name" value="PARP_CATALYTIC"/>
    <property type="match status" value="1"/>
</dbReference>
<organism evidence="11 12">
    <name type="scientific">Salvelinus namaycush</name>
    <name type="common">Lake trout</name>
    <name type="synonym">Salmo namaycush</name>
    <dbReference type="NCBI Taxonomy" id="8040"/>
    <lineage>
        <taxon>Eukaryota</taxon>
        <taxon>Metazoa</taxon>
        <taxon>Chordata</taxon>
        <taxon>Craniata</taxon>
        <taxon>Vertebrata</taxon>
        <taxon>Euteleostomi</taxon>
        <taxon>Actinopterygii</taxon>
        <taxon>Neopterygii</taxon>
        <taxon>Teleostei</taxon>
        <taxon>Protacanthopterygii</taxon>
        <taxon>Salmoniformes</taxon>
        <taxon>Salmonidae</taxon>
        <taxon>Salmoninae</taxon>
        <taxon>Salvelinus</taxon>
    </lineage>
</organism>
<dbReference type="InterPro" id="IPR057050">
    <property type="entry name" value="RRM_PARP14_2"/>
</dbReference>
<dbReference type="InterPro" id="IPR057044">
    <property type="entry name" value="PARP14_KH_1"/>
</dbReference>
<dbReference type="Gene3D" id="3.30.70.330">
    <property type="match status" value="1"/>
</dbReference>
<dbReference type="InterPro" id="IPR043472">
    <property type="entry name" value="Macro_dom-like"/>
</dbReference>
<dbReference type="InterPro" id="IPR037197">
    <property type="entry name" value="WWE_dom_sf"/>
</dbReference>
<name>A0A8U0PB63_SALNM</name>
<dbReference type="Pfam" id="PF00644">
    <property type="entry name" value="PARP"/>
    <property type="match status" value="1"/>
</dbReference>
<keyword evidence="3 7" id="KW-0808">Transferase</keyword>
<dbReference type="InterPro" id="IPR057049">
    <property type="entry name" value="PARP14_KH_8"/>
</dbReference>
<keyword evidence="4 7" id="KW-0520">NAD</keyword>
<dbReference type="SUPFAM" id="SSF52949">
    <property type="entry name" value="Macro domain-like"/>
    <property type="match status" value="3"/>
</dbReference>
<dbReference type="InterPro" id="IPR052056">
    <property type="entry name" value="Mono-ARTD/PARP"/>
</dbReference>
<dbReference type="Pfam" id="PF23254">
    <property type="entry name" value="KH_PARP14_8"/>
    <property type="match status" value="1"/>
</dbReference>
<evidence type="ECO:0000313" key="11">
    <source>
        <dbReference type="Proteomes" id="UP000808372"/>
    </source>
</evidence>
<dbReference type="GO" id="GO:0005634">
    <property type="term" value="C:nucleus"/>
    <property type="evidence" value="ECO:0007669"/>
    <property type="project" value="UniProtKB-SubCell"/>
</dbReference>
<feature type="domain" description="PARP catalytic" evidence="9">
    <location>
        <begin position="1570"/>
        <end position="1764"/>
    </location>
</feature>
<feature type="domain" description="Macro" evidence="10">
    <location>
        <begin position="1165"/>
        <end position="1342"/>
    </location>
</feature>
<dbReference type="InterPro" id="IPR012317">
    <property type="entry name" value="Poly(ADP-ribose)pol_cat_dom"/>
</dbReference>
<feature type="region of interest" description="Disordered" evidence="8">
    <location>
        <begin position="1119"/>
        <end position="1151"/>
    </location>
</feature>
<dbReference type="PANTHER" id="PTHR14453">
    <property type="entry name" value="PARP/ZINC FINGER CCCH TYPE DOMAIN CONTAINING PROTEIN"/>
    <property type="match status" value="1"/>
</dbReference>
<dbReference type="GeneID" id="120021027"/>
<evidence type="ECO:0000256" key="7">
    <source>
        <dbReference type="RuleBase" id="RU362114"/>
    </source>
</evidence>
<dbReference type="KEGG" id="snh:120021027"/>
<dbReference type="Pfam" id="PF23084">
    <property type="entry name" value="KH_PARP14_1"/>
    <property type="match status" value="1"/>
</dbReference>
<comment type="subcellular location">
    <subcellularLocation>
        <location evidence="1">Nucleus</location>
    </subcellularLocation>
</comment>
<feature type="region of interest" description="Disordered" evidence="8">
    <location>
        <begin position="834"/>
        <end position="927"/>
    </location>
</feature>
<feature type="compositionally biased region" description="Basic and acidic residues" evidence="8">
    <location>
        <begin position="903"/>
        <end position="922"/>
    </location>
</feature>
<dbReference type="Pfam" id="PF22005">
    <property type="entry name" value="WWE_1"/>
    <property type="match status" value="1"/>
</dbReference>
<evidence type="ECO:0000256" key="2">
    <source>
        <dbReference type="ARBA" id="ARBA00022676"/>
    </source>
</evidence>
<dbReference type="Proteomes" id="UP000808372">
    <property type="component" value="Chromosome 26"/>
</dbReference>
<evidence type="ECO:0000256" key="1">
    <source>
        <dbReference type="ARBA" id="ARBA00004123"/>
    </source>
</evidence>
<dbReference type="Gene3D" id="3.40.220.10">
    <property type="entry name" value="Leucine Aminopeptidase, subunit E, domain 1"/>
    <property type="match status" value="3"/>
</dbReference>
<dbReference type="InterPro" id="IPR057045">
    <property type="entry name" value="PARP14_KH_3"/>
</dbReference>
<gene>
    <name evidence="12" type="primary">LOC120021027</name>
</gene>
<dbReference type="GO" id="GO:0003714">
    <property type="term" value="F:transcription corepressor activity"/>
    <property type="evidence" value="ECO:0007669"/>
    <property type="project" value="TreeGrafter"/>
</dbReference>
<keyword evidence="5" id="KW-0539">Nucleus</keyword>
<sequence>MPREMLMLLVETLSGLEEDNFSLEVISETNRAVVTFNNPNDVEHFLTESKSNKSFQKQGMIGRLLERCQSVRLENLASNILQDMLELYIEKWAGPAKDITVFREEQAAIVTFHAPEDVQNTLNERLVIGKVPVNVYPYYESLGTALYGKERPMWKMPDPFIECVHSAVWKFLSTKRQFSRITDQMKVHFCQVDMDTPEVKLSPLPTLLRQKGLTSKHVDGWKQNALIVFRDIMAKFAVFECFVSAPAWKAVEKEVRSVVKEDAVLAMDASKGSLTVASLAEDTKRLRGLVEDLMQRAMSRIERQRDGISEELDVSPAMFYILQQEGLRKRAADEAPEMGFSYTDDTKKLVLSGLVAEVYKVKNWILERELKMNKKQLKLDPYLLDFLRSVDSMEMSQDIFTSRGISAEYRVEGGEVLLTGSSDRALADAEQRVKTALSLQSLKVEDQEVLRKPEWKDLNNKLMDAYNSLKKRTVVIKHYPENRDRIIVSGFLDPVREVSNSLRVFVENYSRVEEAVRLKSCAVVKFILEYKSKDWKHFAKRDELHIHFDPRRPKIVLSGARLYVKKAKGSFQKMVAAYCTDELTIMKPGARKYFQEKGSMFLSMAMKEYGCVVLLQEDYMLEEEEGDDEDDEEGFGPSSCYEVRTPNGILVSVSKADICKFKVDAVVNAANEDLQHIGGLALALLKAAGPRLQELSDQHVRNNRRLQPGDAIVTDAGNLPCKYVIHAVGPRFTDFDQRTAIQRLKQAVNESLREAAKVNCSTVAVPAVSSGIFGFPLDLCTETIAVAVRDYCENLRGQTSLTEIHLVDNNDNIVRALASAVQKTFNDLHPKITMPLQGAHRGSGKRGRGQQGSGQWGKGQHSYVHQGTGYQGQPPWGHGRRGGGRGGCGDRGGGVRESGTQRTYHENREEQRREYGQERKFEGAGSGEILQTNRTQEGLKIILRKGNIQEEYSEGIVNTISEDLDLSKGAVSNAILKAAGPGLQSAATDEARAIRLAYGDVVVTDGYNLRCQRVIHTVCPHWDQGAGSAEKILITMIRDCLSEAEKHRLASLSFPAIGTGNMGFPKGLVSKLLLQEVKDFSQRRNSTHLKEVAIVVHPSDTQTVNCFIREFKGQTQGYTWQSSQGSGQSQHSKSYVGQSQHPKSYVGQSQQPSGAGFFGQVSSPSLGVYSMQIGHITFEVSSGDITKETSDVIVNSSNKDFNLKSGVSKSILEGAGLKVESECSEIVKSPSFQPCRMIVTSAGSLPCKHIMHIVGQNDPEIIKETVYNVLKKCEERKFTSVSFPALGTGQGGASPSAVADAMIDAVVDFVKKKNGQFVRSVKILIFQTAMVTEFHKSMKRRVGEGVEEKGILTRLKDTVTTYFMGPSDEHSARENFVMEGEEFAPTVFQLCAESPQAVSRARDWVKNLIVKEQTEKTIKNPYISQLSQGDVEKLQAMQRELTVRICLEKKGPDSLIRLEGLSRDVLTADDLISNMVLDQERAENRRQAAFLVSSLVEWQYKDHSGTMVSFDMFTNYILEEAVRDNSKVTIKINNKDYEANVAHKRAVKIGGRIEIELLRKDLKDDTSASLPAHWDDMKGSLLMLVPLTPGSKEYNEVEKEFRKTLLTDTIITIERVQNDSLWKSYQIRKNLLEEKNQHTNNEKLLFHGISSNSITQINSHGFNRSYSGTHGAAIGNGSYFAVDSSYSAGGYSTADAQGNKRMYLARVLVGDYTLGQEGLIVPPAKASGKDDDLYDSVTDNTSNPTMFVIFNDVQAYPEFLITFQ</sequence>
<feature type="compositionally biased region" description="Polar residues" evidence="8">
    <location>
        <begin position="1135"/>
        <end position="1151"/>
    </location>
</feature>
<dbReference type="SUPFAM" id="SSF56399">
    <property type="entry name" value="ADP-ribosylation"/>
    <property type="match status" value="1"/>
</dbReference>
<dbReference type="GO" id="GO:0003950">
    <property type="term" value="F:NAD+ poly-ADP-ribosyltransferase activity"/>
    <property type="evidence" value="ECO:0007669"/>
    <property type="project" value="UniProtKB-UniRule"/>
</dbReference>
<dbReference type="CDD" id="cd02903">
    <property type="entry name" value="Macro_BAL-like"/>
    <property type="match status" value="2"/>
</dbReference>
<evidence type="ECO:0000256" key="3">
    <source>
        <dbReference type="ARBA" id="ARBA00022679"/>
    </source>
</evidence>
<dbReference type="Pfam" id="PF01661">
    <property type="entry name" value="Macro"/>
    <property type="match status" value="3"/>
</dbReference>
<dbReference type="EC" id="2.4.2.-" evidence="7"/>
<evidence type="ECO:0000256" key="6">
    <source>
        <dbReference type="ARBA" id="ARBA00024347"/>
    </source>
</evidence>
<evidence type="ECO:0000256" key="8">
    <source>
        <dbReference type="SAM" id="MobiDB-lite"/>
    </source>
</evidence>
<dbReference type="Pfam" id="PF23248">
    <property type="entry name" value="KH_PARP14_2"/>
    <property type="match status" value="1"/>
</dbReference>
<dbReference type="CDD" id="cd02907">
    <property type="entry name" value="Macro_Af1521_BAL-like"/>
    <property type="match status" value="1"/>
</dbReference>
<evidence type="ECO:0000313" key="12">
    <source>
        <dbReference type="RefSeq" id="XP_038820609.1"/>
    </source>
</evidence>
<comment type="similarity">
    <text evidence="6">Belongs to the ARTD/PARP family.</text>
</comment>
<dbReference type="GO" id="GO:0070212">
    <property type="term" value="P:protein poly-ADP-ribosylation"/>
    <property type="evidence" value="ECO:0007669"/>
    <property type="project" value="TreeGrafter"/>
</dbReference>
<dbReference type="InterPro" id="IPR054596">
    <property type="entry name" value="PARP14_WWE"/>
</dbReference>
<dbReference type="RefSeq" id="XP_038820609.1">
    <property type="nucleotide sequence ID" value="XM_038964681.1"/>
</dbReference>
<dbReference type="GO" id="GO:1990404">
    <property type="term" value="F:NAD+-protein mono-ADP-ribosyltransferase activity"/>
    <property type="evidence" value="ECO:0007669"/>
    <property type="project" value="TreeGrafter"/>
</dbReference>
<dbReference type="FunFam" id="3.90.228.10:FF:000008">
    <property type="entry name" value="Poly [ADP-ribose] polymerase"/>
    <property type="match status" value="1"/>
</dbReference>
<dbReference type="Pfam" id="PF23251">
    <property type="entry name" value="KH_PARP14_4"/>
    <property type="match status" value="1"/>
</dbReference>
<dbReference type="Pfam" id="PF23249">
    <property type="entry name" value="KH_PARP14_3"/>
    <property type="match status" value="1"/>
</dbReference>
<dbReference type="InterPro" id="IPR057043">
    <property type="entry name" value="PARP14_KH_2"/>
</dbReference>
<dbReference type="SMART" id="SM00506">
    <property type="entry name" value="A1pp"/>
    <property type="match status" value="3"/>
</dbReference>
<dbReference type="SUPFAM" id="SSF117839">
    <property type="entry name" value="WWE domain"/>
    <property type="match status" value="1"/>
</dbReference>
<dbReference type="InterPro" id="IPR057048">
    <property type="entry name" value="PARP14_KH_6"/>
</dbReference>
<keyword evidence="2 7" id="KW-0328">Glycosyltransferase</keyword>
<dbReference type="Pfam" id="PF23253">
    <property type="entry name" value="KH_PARP14_6"/>
    <property type="match status" value="1"/>
</dbReference>
<accession>A0A8U0PB63</accession>
<dbReference type="PROSITE" id="PS51154">
    <property type="entry name" value="MACRO"/>
    <property type="match status" value="3"/>
</dbReference>
<dbReference type="Pfam" id="PF23245">
    <property type="entry name" value="RRM_PARP14_2"/>
    <property type="match status" value="1"/>
</dbReference>
<keyword evidence="11" id="KW-1185">Reference proteome</keyword>
<dbReference type="Gene3D" id="3.30.720.50">
    <property type="match status" value="1"/>
</dbReference>
<evidence type="ECO:0000259" key="9">
    <source>
        <dbReference type="PROSITE" id="PS51059"/>
    </source>
</evidence>
<evidence type="ECO:0000256" key="5">
    <source>
        <dbReference type="ARBA" id="ARBA00023242"/>
    </source>
</evidence>
<feature type="compositionally biased region" description="Gly residues" evidence="8">
    <location>
        <begin position="884"/>
        <end position="896"/>
    </location>
</feature>
<dbReference type="Pfam" id="PF23252">
    <property type="entry name" value="KH_PARP14_5"/>
    <property type="match status" value="1"/>
</dbReference>
<dbReference type="InterPro" id="IPR057047">
    <property type="entry name" value="PARP14_KH_5"/>
</dbReference>
<proteinExistence type="inferred from homology"/>
<evidence type="ECO:0000256" key="4">
    <source>
        <dbReference type="ARBA" id="ARBA00023027"/>
    </source>
</evidence>
<dbReference type="InterPro" id="IPR002589">
    <property type="entry name" value="Macro_dom"/>
</dbReference>
<dbReference type="Gene3D" id="3.90.228.10">
    <property type="match status" value="1"/>
</dbReference>
<evidence type="ECO:0000259" key="10">
    <source>
        <dbReference type="PROSITE" id="PS51154"/>
    </source>
</evidence>
<dbReference type="GO" id="GO:0005737">
    <property type="term" value="C:cytoplasm"/>
    <property type="evidence" value="ECO:0007669"/>
    <property type="project" value="TreeGrafter"/>
</dbReference>
<feature type="domain" description="Macro" evidence="10">
    <location>
        <begin position="928"/>
        <end position="1115"/>
    </location>
</feature>
<reference evidence="12" key="1">
    <citation type="submission" date="2025-08" db="UniProtKB">
        <authorList>
            <consortium name="RefSeq"/>
        </authorList>
    </citation>
    <scope>IDENTIFICATION</scope>
    <source>
        <tissue evidence="12">White muscle</tissue>
    </source>
</reference>
<dbReference type="CDD" id="cd01439">
    <property type="entry name" value="TCCD_inducible_PARP_like"/>
    <property type="match status" value="1"/>
</dbReference>
<dbReference type="PANTHER" id="PTHR14453:SF106">
    <property type="entry name" value="POLY [ADP-RIBOSE] POLYMERASE"/>
    <property type="match status" value="1"/>
</dbReference>
<dbReference type="InterPro" id="IPR057046">
    <property type="entry name" value="PARP14_KH_4"/>
</dbReference>